<organism evidence="2 3">
    <name type="scientific">Flavobacterium oncorhynchi</name>
    <dbReference type="NCBI Taxonomy" id="728056"/>
    <lineage>
        <taxon>Bacteria</taxon>
        <taxon>Pseudomonadati</taxon>
        <taxon>Bacteroidota</taxon>
        <taxon>Flavobacteriia</taxon>
        <taxon>Flavobacteriales</taxon>
        <taxon>Flavobacteriaceae</taxon>
        <taxon>Flavobacterium</taxon>
    </lineage>
</organism>
<evidence type="ECO:0000313" key="3">
    <source>
        <dbReference type="Proteomes" id="UP000198336"/>
    </source>
</evidence>
<dbReference type="Gene3D" id="3.90.1340.10">
    <property type="entry name" value="Phage tail collar domain"/>
    <property type="match status" value="1"/>
</dbReference>
<evidence type="ECO:0000313" key="2">
    <source>
        <dbReference type="EMBL" id="OXB00631.1"/>
    </source>
</evidence>
<dbReference type="Pfam" id="PF07484">
    <property type="entry name" value="Collar"/>
    <property type="match status" value="1"/>
</dbReference>
<dbReference type="AlphaFoldDB" id="A0A226I4H8"/>
<comment type="caution">
    <text evidence="2">The sequence shown here is derived from an EMBL/GenBank/DDBJ whole genome shotgun (WGS) entry which is preliminary data.</text>
</comment>
<name>A0A226I4H8_9FLAO</name>
<accession>A0A226I4H8</accession>
<protein>
    <recommendedName>
        <fullName evidence="1">Phage tail collar domain-containing protein</fullName>
    </recommendedName>
</protein>
<keyword evidence="3" id="KW-1185">Reference proteome</keyword>
<dbReference type="Proteomes" id="UP000198336">
    <property type="component" value="Unassembled WGS sequence"/>
</dbReference>
<reference evidence="2 3" key="1">
    <citation type="submission" date="2016-11" db="EMBL/GenBank/DDBJ databases">
        <title>Whole genomes of Flavobacteriaceae.</title>
        <authorList>
            <person name="Stine C."/>
            <person name="Li C."/>
            <person name="Tadesse D."/>
        </authorList>
    </citation>
    <scope>NUCLEOTIDE SEQUENCE [LARGE SCALE GENOMIC DNA]</scope>
    <source>
        <strain evidence="2 3">CCUG 59446</strain>
    </source>
</reference>
<evidence type="ECO:0000259" key="1">
    <source>
        <dbReference type="Pfam" id="PF07484"/>
    </source>
</evidence>
<dbReference type="EMBL" id="MUHA01000009">
    <property type="protein sequence ID" value="OXB00631.1"/>
    <property type="molecule type" value="Genomic_DNA"/>
</dbReference>
<sequence length="193" mass="20374">MLLAQSLYAQDRYLGEIRLFPFGVVPRGWLKCEGQTLGISQNTALFSLIGTYYGGNGTTTFALPNLNGKILVGQGQGQGLYPVSLGQSDGVPAVSLNLSNLPIHSHQIVVKVSTSVGTTSTPSAATSIGAPVQIFNENSRNAMIYNQEVPNTTLNSQTILMQSIGSSAPISTRQPVLAGNYCIAISGIFPSRN</sequence>
<feature type="domain" description="Phage tail collar" evidence="1">
    <location>
        <begin position="15"/>
        <end position="70"/>
    </location>
</feature>
<proteinExistence type="predicted"/>
<gene>
    <name evidence="2" type="ORF">B0A75_08285</name>
</gene>
<dbReference type="SUPFAM" id="SSF88874">
    <property type="entry name" value="Receptor-binding domain of short tail fibre protein gp12"/>
    <property type="match status" value="1"/>
</dbReference>
<dbReference type="InterPro" id="IPR011083">
    <property type="entry name" value="Phage_tail_collar_dom"/>
</dbReference>
<dbReference type="InterPro" id="IPR037053">
    <property type="entry name" value="Phage_tail_collar_dom_sf"/>
</dbReference>